<name>A0A2W5Q568_RHOSU</name>
<keyword evidence="4" id="KW-0547">Nucleotide-binding</keyword>
<protein>
    <submittedName>
        <fullName evidence="12">Multidrug ABC transporter ATP-binding protein</fullName>
    </submittedName>
</protein>
<evidence type="ECO:0000259" key="10">
    <source>
        <dbReference type="PROSITE" id="PS50893"/>
    </source>
</evidence>
<dbReference type="Pfam" id="PF00664">
    <property type="entry name" value="ABC_membrane"/>
    <property type="match status" value="1"/>
</dbReference>
<comment type="caution">
    <text evidence="12">The sequence shown here is derived from an EMBL/GenBank/DDBJ whole genome shotgun (WGS) entry which is preliminary data.</text>
</comment>
<dbReference type="GO" id="GO:0140359">
    <property type="term" value="F:ABC-type transporter activity"/>
    <property type="evidence" value="ECO:0007669"/>
    <property type="project" value="InterPro"/>
</dbReference>
<proteinExistence type="predicted"/>
<evidence type="ECO:0000256" key="5">
    <source>
        <dbReference type="ARBA" id="ARBA00022840"/>
    </source>
</evidence>
<evidence type="ECO:0000256" key="1">
    <source>
        <dbReference type="ARBA" id="ARBA00004651"/>
    </source>
</evidence>
<keyword evidence="7 9" id="KW-0472">Membrane</keyword>
<dbReference type="Gene3D" id="3.40.50.300">
    <property type="entry name" value="P-loop containing nucleotide triphosphate hydrolases"/>
    <property type="match status" value="1"/>
</dbReference>
<evidence type="ECO:0000256" key="3">
    <source>
        <dbReference type="ARBA" id="ARBA00022692"/>
    </source>
</evidence>
<dbReference type="CDD" id="cd07346">
    <property type="entry name" value="ABC_6TM_exporters"/>
    <property type="match status" value="1"/>
</dbReference>
<feature type="transmembrane region" description="Helical" evidence="9">
    <location>
        <begin position="183"/>
        <end position="201"/>
    </location>
</feature>
<gene>
    <name evidence="12" type="ORF">DI556_10380</name>
</gene>
<evidence type="ECO:0000256" key="8">
    <source>
        <dbReference type="SAM" id="MobiDB-lite"/>
    </source>
</evidence>
<dbReference type="GO" id="GO:0005524">
    <property type="term" value="F:ATP binding"/>
    <property type="evidence" value="ECO:0007669"/>
    <property type="project" value="UniProtKB-KW"/>
</dbReference>
<sequence>MSNFDPSAPESRERPETSVGRKGGLETFFAGLINSTVPAEGPPPDRLWAFLRWALRGAFPAALLGLAVSIGVGVTDVLSAQIIGWLIDLAQSSGPSTLIADSWHLLLLAVGFFLVLRPALMGAGAAINALTLGPNLFPLVMSRLNRHTLGQSLSFFDDDFAGRIAQKQQQTARAITEAVSETVNTLGLAVTAIIGAVAVIASVNLWLGALMLVWLAAYVVLIRHYMPKIRGGSTDRAAARAIVTGQVVDTITNIATVKLFSHGEGEDQATSRALGGYREAAIRFGTASASFRFWLMTLSGVLPVLLVGGALYLWTRDAATAGEIATAGMIATRLAQMSGWVSMTAMGIVSNFGEIEDGMRTLSPPHGITDASHAAPAVAPASGGVDFEHVRFGYGRERAALDDLTLHVAPGERVALVGRSGAGKTTAVSLLLRLYEVEGGRILLDGVDIRDITQDSLRAQIGVVRQETAMFNRSALANIRYGRPGASVEEVEEAARRAEAHEFILGLRDYKGREGYAAHLGERGVKLSGGQRQRIALARVILKNAPVLVLDEATSALDSEVEAAIQDTLDVVMEGKTVIAIAHRLSTIARMDRIVVLDGGRIAEQGTHSDLLRRGGLYAGFWNRQSGGFIDLAAE</sequence>
<dbReference type="InterPro" id="IPR027417">
    <property type="entry name" value="P-loop_NTPase"/>
</dbReference>
<dbReference type="SUPFAM" id="SSF90123">
    <property type="entry name" value="ABC transporter transmembrane region"/>
    <property type="match status" value="1"/>
</dbReference>
<evidence type="ECO:0000256" key="7">
    <source>
        <dbReference type="ARBA" id="ARBA00023136"/>
    </source>
</evidence>
<dbReference type="Gene3D" id="1.20.1560.10">
    <property type="entry name" value="ABC transporter type 1, transmembrane domain"/>
    <property type="match status" value="1"/>
</dbReference>
<keyword evidence="2" id="KW-0813">Transport</keyword>
<dbReference type="PROSITE" id="PS50893">
    <property type="entry name" value="ABC_TRANSPORTER_2"/>
    <property type="match status" value="1"/>
</dbReference>
<dbReference type="GO" id="GO:0016887">
    <property type="term" value="F:ATP hydrolysis activity"/>
    <property type="evidence" value="ECO:0007669"/>
    <property type="project" value="InterPro"/>
</dbReference>
<dbReference type="EMBL" id="QFPW01000006">
    <property type="protein sequence ID" value="PZQ49853.1"/>
    <property type="molecule type" value="Genomic_DNA"/>
</dbReference>
<evidence type="ECO:0000256" key="2">
    <source>
        <dbReference type="ARBA" id="ARBA00022448"/>
    </source>
</evidence>
<evidence type="ECO:0000313" key="12">
    <source>
        <dbReference type="EMBL" id="PZQ49853.1"/>
    </source>
</evidence>
<feature type="transmembrane region" description="Helical" evidence="9">
    <location>
        <begin position="61"/>
        <end position="87"/>
    </location>
</feature>
<reference evidence="12 13" key="1">
    <citation type="submission" date="2017-08" db="EMBL/GenBank/DDBJ databases">
        <title>Infants hospitalized years apart are colonized by the same room-sourced microbial strains.</title>
        <authorList>
            <person name="Brooks B."/>
            <person name="Olm M.R."/>
            <person name="Firek B.A."/>
            <person name="Baker R."/>
            <person name="Thomas B.C."/>
            <person name="Morowitz M.J."/>
            <person name="Banfield J.F."/>
        </authorList>
    </citation>
    <scope>NUCLEOTIDE SEQUENCE [LARGE SCALE GENOMIC DNA]</scope>
    <source>
        <strain evidence="12">S2_005_002_R2_34</strain>
    </source>
</reference>
<dbReference type="GO" id="GO:0005886">
    <property type="term" value="C:plasma membrane"/>
    <property type="evidence" value="ECO:0007669"/>
    <property type="project" value="UniProtKB-SubCell"/>
</dbReference>
<dbReference type="GO" id="GO:0034040">
    <property type="term" value="F:ATPase-coupled lipid transmembrane transporter activity"/>
    <property type="evidence" value="ECO:0007669"/>
    <property type="project" value="TreeGrafter"/>
</dbReference>
<dbReference type="Pfam" id="PF00005">
    <property type="entry name" value="ABC_tran"/>
    <property type="match status" value="1"/>
</dbReference>
<feature type="transmembrane region" description="Helical" evidence="9">
    <location>
        <begin position="207"/>
        <end position="226"/>
    </location>
</feature>
<organism evidence="12 13">
    <name type="scientific">Rhodovulum sulfidophilum</name>
    <name type="common">Rhodobacter sulfidophilus</name>
    <dbReference type="NCBI Taxonomy" id="35806"/>
    <lineage>
        <taxon>Bacteria</taxon>
        <taxon>Pseudomonadati</taxon>
        <taxon>Pseudomonadota</taxon>
        <taxon>Alphaproteobacteria</taxon>
        <taxon>Rhodobacterales</taxon>
        <taxon>Paracoccaceae</taxon>
        <taxon>Rhodovulum</taxon>
    </lineage>
</organism>
<dbReference type="PROSITE" id="PS00211">
    <property type="entry name" value="ABC_TRANSPORTER_1"/>
    <property type="match status" value="1"/>
</dbReference>
<dbReference type="Proteomes" id="UP000249185">
    <property type="component" value="Unassembled WGS sequence"/>
</dbReference>
<dbReference type="SUPFAM" id="SSF52540">
    <property type="entry name" value="P-loop containing nucleoside triphosphate hydrolases"/>
    <property type="match status" value="1"/>
</dbReference>
<evidence type="ECO:0000259" key="11">
    <source>
        <dbReference type="PROSITE" id="PS50929"/>
    </source>
</evidence>
<dbReference type="PANTHER" id="PTHR24221">
    <property type="entry name" value="ATP-BINDING CASSETTE SUB-FAMILY B"/>
    <property type="match status" value="1"/>
</dbReference>
<dbReference type="InterPro" id="IPR039421">
    <property type="entry name" value="Type_1_exporter"/>
</dbReference>
<feature type="transmembrane region" description="Helical" evidence="9">
    <location>
        <begin position="293"/>
        <end position="314"/>
    </location>
</feature>
<keyword evidence="5 12" id="KW-0067">ATP-binding</keyword>
<dbReference type="InterPro" id="IPR036640">
    <property type="entry name" value="ABC1_TM_sf"/>
</dbReference>
<evidence type="ECO:0000256" key="4">
    <source>
        <dbReference type="ARBA" id="ARBA00022741"/>
    </source>
</evidence>
<evidence type="ECO:0000256" key="9">
    <source>
        <dbReference type="SAM" id="Phobius"/>
    </source>
</evidence>
<evidence type="ECO:0000313" key="13">
    <source>
        <dbReference type="Proteomes" id="UP000249185"/>
    </source>
</evidence>
<evidence type="ECO:0000256" key="6">
    <source>
        <dbReference type="ARBA" id="ARBA00022989"/>
    </source>
</evidence>
<comment type="subcellular location">
    <subcellularLocation>
        <location evidence="1">Cell membrane</location>
        <topology evidence="1">Multi-pass membrane protein</topology>
    </subcellularLocation>
</comment>
<dbReference type="PANTHER" id="PTHR24221:SF203">
    <property type="entry name" value="ATP-BINDING_PERMEASE FUSION ABC TRANSPORTER-RELATED"/>
    <property type="match status" value="1"/>
</dbReference>
<accession>A0A2W5Q568</accession>
<feature type="domain" description="ABC transmembrane type-1" evidence="11">
    <location>
        <begin position="63"/>
        <end position="350"/>
    </location>
</feature>
<feature type="transmembrane region" description="Helical" evidence="9">
    <location>
        <begin position="107"/>
        <end position="133"/>
    </location>
</feature>
<dbReference type="InterPro" id="IPR017871">
    <property type="entry name" value="ABC_transporter-like_CS"/>
</dbReference>
<dbReference type="InterPro" id="IPR003439">
    <property type="entry name" value="ABC_transporter-like_ATP-bd"/>
</dbReference>
<feature type="region of interest" description="Disordered" evidence="8">
    <location>
        <begin position="1"/>
        <end position="21"/>
    </location>
</feature>
<feature type="domain" description="ABC transporter" evidence="10">
    <location>
        <begin position="385"/>
        <end position="624"/>
    </location>
</feature>
<dbReference type="InterPro" id="IPR011527">
    <property type="entry name" value="ABC1_TM_dom"/>
</dbReference>
<keyword evidence="6 9" id="KW-1133">Transmembrane helix</keyword>
<dbReference type="PROSITE" id="PS50929">
    <property type="entry name" value="ABC_TM1F"/>
    <property type="match status" value="1"/>
</dbReference>
<dbReference type="FunFam" id="3.40.50.300:FF:000287">
    <property type="entry name" value="Multidrug ABC transporter ATP-binding protein"/>
    <property type="match status" value="1"/>
</dbReference>
<dbReference type="SMART" id="SM00382">
    <property type="entry name" value="AAA"/>
    <property type="match status" value="1"/>
</dbReference>
<keyword evidence="3 9" id="KW-0812">Transmembrane</keyword>
<dbReference type="AlphaFoldDB" id="A0A2W5Q568"/>
<dbReference type="InterPro" id="IPR003593">
    <property type="entry name" value="AAA+_ATPase"/>
</dbReference>